<dbReference type="Gene3D" id="1.20.1270.60">
    <property type="entry name" value="Arfaptin homology (AH) domain/BAR domain"/>
    <property type="match status" value="1"/>
</dbReference>
<keyword evidence="4" id="KW-0206">Cytoskeleton</keyword>
<dbReference type="OMA" id="YIQHINH"/>
<keyword evidence="2" id="KW-0963">Cytoplasm</keyword>
<feature type="region of interest" description="Disordered" evidence="6">
    <location>
        <begin position="438"/>
        <end position="457"/>
    </location>
</feature>
<dbReference type="Proteomes" id="UP000008783">
    <property type="component" value="Unassembled WGS sequence"/>
</dbReference>
<keyword evidence="9" id="KW-1185">Reference proteome</keyword>
<proteinExistence type="predicted"/>
<dbReference type="InParanoid" id="E3L3E9"/>
<dbReference type="PANTHER" id="PTHR23065:SF7">
    <property type="entry name" value="NOSTRIN, ISOFORM H"/>
    <property type="match status" value="1"/>
</dbReference>
<evidence type="ECO:0000256" key="1">
    <source>
        <dbReference type="ARBA" id="ARBA00004245"/>
    </source>
</evidence>
<feature type="compositionally biased region" description="Polar residues" evidence="6">
    <location>
        <begin position="500"/>
        <end position="514"/>
    </location>
</feature>
<keyword evidence="3" id="KW-0597">Phosphoprotein</keyword>
<dbReference type="EMBL" id="DS178341">
    <property type="protein sequence ID" value="EFP91074.1"/>
    <property type="molecule type" value="Genomic_DNA"/>
</dbReference>
<dbReference type="HOGENOM" id="CLU_003525_1_0_1"/>
<dbReference type="InterPro" id="IPR027267">
    <property type="entry name" value="AH/BAR_dom_sf"/>
</dbReference>
<feature type="domain" description="F-BAR" evidence="7">
    <location>
        <begin position="73"/>
        <end position="329"/>
    </location>
</feature>
<evidence type="ECO:0000256" key="6">
    <source>
        <dbReference type="SAM" id="MobiDB-lite"/>
    </source>
</evidence>
<name>E3L3E9_PUCGT</name>
<dbReference type="eggNOG" id="KOG2398">
    <property type="taxonomic scope" value="Eukaryota"/>
</dbReference>
<dbReference type="KEGG" id="pgr:PGTG_16936"/>
<dbReference type="SMART" id="SM00055">
    <property type="entry name" value="FCH"/>
    <property type="match status" value="1"/>
</dbReference>
<evidence type="ECO:0000256" key="5">
    <source>
        <dbReference type="PROSITE-ProRule" id="PRU01077"/>
    </source>
</evidence>
<dbReference type="GO" id="GO:0120104">
    <property type="term" value="C:mitotic actomyosin contractile ring, proximal layer"/>
    <property type="evidence" value="ECO:0000318"/>
    <property type="project" value="GO_Central"/>
</dbReference>
<dbReference type="PROSITE" id="PS51741">
    <property type="entry name" value="F_BAR"/>
    <property type="match status" value="1"/>
</dbReference>
<accession>E3L3E9</accession>
<dbReference type="Pfam" id="PF00611">
    <property type="entry name" value="FCH"/>
    <property type="match status" value="1"/>
</dbReference>
<dbReference type="PANTHER" id="PTHR23065">
    <property type="entry name" value="PROLINE-SERINE-THREONINE PHOSPHATASE INTERACTING PROTEIN 1"/>
    <property type="match status" value="1"/>
</dbReference>
<feature type="compositionally biased region" description="Low complexity" evidence="6">
    <location>
        <begin position="439"/>
        <end position="449"/>
    </location>
</feature>
<dbReference type="GO" id="GO:0007010">
    <property type="term" value="P:cytoskeleton organization"/>
    <property type="evidence" value="ECO:0000318"/>
    <property type="project" value="GO_Central"/>
</dbReference>
<feature type="region of interest" description="Disordered" evidence="6">
    <location>
        <begin position="481"/>
        <end position="563"/>
    </location>
</feature>
<dbReference type="FunFam" id="1.20.1270.60:FF:000045">
    <property type="entry name" value="Cell division control protein"/>
    <property type="match status" value="1"/>
</dbReference>
<dbReference type="SUPFAM" id="SSF103657">
    <property type="entry name" value="BAR/IMD domain-like"/>
    <property type="match status" value="1"/>
</dbReference>
<dbReference type="GO" id="GO:0005737">
    <property type="term" value="C:cytoplasm"/>
    <property type="evidence" value="ECO:0000318"/>
    <property type="project" value="GO_Central"/>
</dbReference>
<dbReference type="GO" id="GO:0009898">
    <property type="term" value="C:cytoplasmic side of plasma membrane"/>
    <property type="evidence" value="ECO:0000318"/>
    <property type="project" value="GO_Central"/>
</dbReference>
<keyword evidence="5" id="KW-0175">Coiled coil</keyword>
<evidence type="ECO:0000256" key="2">
    <source>
        <dbReference type="ARBA" id="ARBA00022490"/>
    </source>
</evidence>
<dbReference type="RefSeq" id="XP_003335493.1">
    <property type="nucleotide sequence ID" value="XM_003335445.2"/>
</dbReference>
<dbReference type="InterPro" id="IPR031160">
    <property type="entry name" value="F_BAR_dom"/>
</dbReference>
<reference evidence="9" key="2">
    <citation type="journal article" date="2011" name="Proc. Natl. Acad. Sci. U.S.A.">
        <title>Obligate biotrophy features unraveled by the genomic analysis of rust fungi.</title>
        <authorList>
            <person name="Duplessis S."/>
            <person name="Cuomo C.A."/>
            <person name="Lin Y.-C."/>
            <person name="Aerts A."/>
            <person name="Tisserant E."/>
            <person name="Veneault-Fourrey C."/>
            <person name="Joly D.L."/>
            <person name="Hacquard S."/>
            <person name="Amselem J."/>
            <person name="Cantarel B.L."/>
            <person name="Chiu R."/>
            <person name="Coutinho P.M."/>
            <person name="Feau N."/>
            <person name="Field M."/>
            <person name="Frey P."/>
            <person name="Gelhaye E."/>
            <person name="Goldberg J."/>
            <person name="Grabherr M.G."/>
            <person name="Kodira C.D."/>
            <person name="Kohler A."/>
            <person name="Kuees U."/>
            <person name="Lindquist E.A."/>
            <person name="Lucas S.M."/>
            <person name="Mago R."/>
            <person name="Mauceli E."/>
            <person name="Morin E."/>
            <person name="Murat C."/>
            <person name="Pangilinan J.L."/>
            <person name="Park R."/>
            <person name="Pearson M."/>
            <person name="Quesneville H."/>
            <person name="Rouhier N."/>
            <person name="Sakthikumar S."/>
            <person name="Salamov A.A."/>
            <person name="Schmutz J."/>
            <person name="Selles B."/>
            <person name="Shapiro H."/>
            <person name="Tanguay P."/>
            <person name="Tuskan G.A."/>
            <person name="Henrissat B."/>
            <person name="Van de Peer Y."/>
            <person name="Rouze P."/>
            <person name="Ellis J.G."/>
            <person name="Dodds P.N."/>
            <person name="Schein J.E."/>
            <person name="Zhong S."/>
            <person name="Hamelin R.C."/>
            <person name="Grigoriev I.V."/>
            <person name="Szabo L.J."/>
            <person name="Martin F."/>
        </authorList>
    </citation>
    <scope>NUCLEOTIDE SEQUENCE [LARGE SCALE GENOMIC DNA]</scope>
    <source>
        <strain evidence="9">CRL 75-36-700-3 / race SCCL</strain>
    </source>
</reference>
<reference key="1">
    <citation type="submission" date="2007-01" db="EMBL/GenBank/DDBJ databases">
        <title>The Genome Sequence of Puccinia graminis f. sp. tritici Strain CRL 75-36-700-3.</title>
        <authorList>
            <consortium name="The Broad Institute Genome Sequencing Platform"/>
            <person name="Birren B."/>
            <person name="Lander E."/>
            <person name="Galagan J."/>
            <person name="Nusbaum C."/>
            <person name="Devon K."/>
            <person name="Cuomo C."/>
            <person name="Jaffe D."/>
            <person name="Butler J."/>
            <person name="Alvarez P."/>
            <person name="Gnerre S."/>
            <person name="Grabherr M."/>
            <person name="Mauceli E."/>
            <person name="Brockman W."/>
            <person name="Young S."/>
            <person name="LaButti K."/>
            <person name="Sykes S."/>
            <person name="DeCaprio D."/>
            <person name="Crawford M."/>
            <person name="Koehrsen M."/>
            <person name="Engels R."/>
            <person name="Montgomery P."/>
            <person name="Pearson M."/>
            <person name="Howarth C."/>
            <person name="Larson L."/>
            <person name="White J."/>
            <person name="Zeng Q."/>
            <person name="Kodira C."/>
            <person name="Yandava C."/>
            <person name="Alvarado L."/>
            <person name="O'Leary S."/>
            <person name="Szabo L."/>
            <person name="Dean R."/>
            <person name="Schein J."/>
        </authorList>
    </citation>
    <scope>NUCLEOTIDE SEQUENCE</scope>
    <source>
        <strain>CRL 75-36-700-3</strain>
    </source>
</reference>
<evidence type="ECO:0000313" key="8">
    <source>
        <dbReference type="EMBL" id="EFP91074.1"/>
    </source>
</evidence>
<comment type="subcellular location">
    <subcellularLocation>
        <location evidence="1">Cytoplasm</location>
        <location evidence="1">Cytoskeleton</location>
    </subcellularLocation>
</comment>
<gene>
    <name evidence="8" type="ORF">PGTG_16936</name>
</gene>
<dbReference type="GO" id="GO:0005886">
    <property type="term" value="C:plasma membrane"/>
    <property type="evidence" value="ECO:0000318"/>
    <property type="project" value="GO_Central"/>
</dbReference>
<sequence>MARLANLFNKVHLQFPQATNEHYHDTHQDHPAQSPSQRHQEYNITATNNGNPIHRSQGTSQYQHDPGNEGSMHDFCNAFWGESGYEILMSRVKQSSRMLEDLKTWYKERSAIELEYSKKLFRLSKSPVLASATANLESIGLRSALESIRISTEKSAHCHAELSGTFKTALYGKFSTFINTRDSVKKNPQATVEKLRKTLVDLQVLHEKARRKFESDAIASTGYVTQLQLVQGRDSDKVSNKLDKVHMSIKVTEKEYRTHNKNLQDTINEWNTQWKQFCDLIQDQEEDRIDFVRNTFWDYANAVSAICVAEDEQCECIRQSLERCEANKDVRNYVRQAATGNEYTLAPSFVDYTAGEIPRPAAVLTANFIRTTTRKPEDTTLVPLSKPLQGMVQSIKAGPPLPIEPLHQNGKNGNTAWENKNRIKRGGAIAEAVASMSLNNPSQQNPNPNQHHHQSERKPEMLTADNLDHLQRIIGQSTANGVVHQPGLGYPSDRPCNDQPLKTISPNPYLSPQYGQPIVHHQNQNYASLDGQQPSSQTSPNNKRYFPLTPVNLNDRPLPPPPL</sequence>
<evidence type="ECO:0000259" key="7">
    <source>
        <dbReference type="PROSITE" id="PS51741"/>
    </source>
</evidence>
<dbReference type="GeneID" id="10528653"/>
<dbReference type="VEuPathDB" id="FungiDB:PGTG_16936"/>
<evidence type="ECO:0000313" key="9">
    <source>
        <dbReference type="Proteomes" id="UP000008783"/>
    </source>
</evidence>
<protein>
    <recommendedName>
        <fullName evidence="7">F-BAR domain-containing protein</fullName>
    </recommendedName>
</protein>
<evidence type="ECO:0000256" key="4">
    <source>
        <dbReference type="ARBA" id="ARBA00023212"/>
    </source>
</evidence>
<evidence type="ECO:0000256" key="3">
    <source>
        <dbReference type="ARBA" id="ARBA00022553"/>
    </source>
</evidence>
<dbReference type="AlphaFoldDB" id="E3L3E9"/>
<dbReference type="OrthoDB" id="19092at2759"/>
<dbReference type="STRING" id="418459.E3L3E9"/>
<feature type="compositionally biased region" description="Polar residues" evidence="6">
    <location>
        <begin position="521"/>
        <end position="542"/>
    </location>
</feature>
<dbReference type="GO" id="GO:0032153">
    <property type="term" value="C:cell division site"/>
    <property type="evidence" value="ECO:0000318"/>
    <property type="project" value="GO_Central"/>
</dbReference>
<organism evidence="8 9">
    <name type="scientific">Puccinia graminis f. sp. tritici (strain CRL 75-36-700-3 / race SCCL)</name>
    <name type="common">Black stem rust fungus</name>
    <dbReference type="NCBI Taxonomy" id="418459"/>
    <lineage>
        <taxon>Eukaryota</taxon>
        <taxon>Fungi</taxon>
        <taxon>Dikarya</taxon>
        <taxon>Basidiomycota</taxon>
        <taxon>Pucciniomycotina</taxon>
        <taxon>Pucciniomycetes</taxon>
        <taxon>Pucciniales</taxon>
        <taxon>Pucciniaceae</taxon>
        <taxon>Puccinia</taxon>
    </lineage>
</organism>
<dbReference type="GO" id="GO:0005543">
    <property type="term" value="F:phospholipid binding"/>
    <property type="evidence" value="ECO:0000318"/>
    <property type="project" value="GO_Central"/>
</dbReference>
<dbReference type="InterPro" id="IPR001060">
    <property type="entry name" value="FCH_dom"/>
</dbReference>